<organism evidence="1 2">
    <name type="scientific">Sphaerisporangium album</name>
    <dbReference type="NCBI Taxonomy" id="509200"/>
    <lineage>
        <taxon>Bacteria</taxon>
        <taxon>Bacillati</taxon>
        <taxon>Actinomycetota</taxon>
        <taxon>Actinomycetes</taxon>
        <taxon>Streptosporangiales</taxon>
        <taxon>Streptosporangiaceae</taxon>
        <taxon>Sphaerisporangium</taxon>
    </lineage>
</organism>
<dbReference type="AlphaFoldDB" id="A0A367EMW7"/>
<name>A0A367EMW7_9ACTN</name>
<proteinExistence type="predicted"/>
<dbReference type="EMBL" id="QOIL01000034">
    <property type="protein sequence ID" value="RCG19109.1"/>
    <property type="molecule type" value="Genomic_DNA"/>
</dbReference>
<gene>
    <name evidence="1" type="ORF">DQ384_38175</name>
</gene>
<evidence type="ECO:0000313" key="2">
    <source>
        <dbReference type="Proteomes" id="UP000253094"/>
    </source>
</evidence>
<sequence>MPYAVPTPSEMFSDATSGAEVAQRFETYKSALSTQHARAQSGAEVFMPGVGIVADAGRQAELVGARVEAITKGLSADALAAVQGELDALKAVTADIGKDWTLTNPNSTGLVPYDLEAPAKLLVPRATPLRNSLPRSKGQGTARQFKRILGWSNSGTGGVADQMAFMDSGSISTAFGPVNLRRGAKIAYTSDSKSVAYVEQGLSDSVIWKAQFAGQGFQDIRSLSQTALLWATLGAEERGILLGRGASGNGYAGAISAPVISITSSANGGAVAAGTYYVKVTARGGGGESVVSNEVNTGALSGGANQFTVTVATEPTGALGYNLYVGTASGAETFVTSFAGNTITVLTTPVTGGAAMPVSDGTANANGYDGFLTVQADPAVSGYFKRHNASIATTGDEFLQAAFIGMYGANAIGNADRRLADPDEVWLDGQIRKVLGDYLKKTATSSAYRIALTESDAAGGATIGSVVNAIANQVTGKMVDLQVHPYMPLGCVLIRSRSLPVPDSEVSNTSEIVNVQDYMAIDWPVIQYTYDSSTYMYGSLVHYAPGWSGLVVGVLP</sequence>
<keyword evidence="2" id="KW-1185">Reference proteome</keyword>
<dbReference type="OrthoDB" id="3078543at2"/>
<dbReference type="Proteomes" id="UP000253094">
    <property type="component" value="Unassembled WGS sequence"/>
</dbReference>
<protein>
    <submittedName>
        <fullName evidence="1">Uncharacterized protein</fullName>
    </submittedName>
</protein>
<dbReference type="RefSeq" id="WP_147269056.1">
    <property type="nucleotide sequence ID" value="NZ_QOIL01000034.1"/>
</dbReference>
<evidence type="ECO:0000313" key="1">
    <source>
        <dbReference type="EMBL" id="RCG19109.1"/>
    </source>
</evidence>
<reference evidence="1 2" key="1">
    <citation type="submission" date="2018-06" db="EMBL/GenBank/DDBJ databases">
        <title>Sphaerisporangium craniellae sp. nov., isolated from a marine sponge in the South China Sea.</title>
        <authorList>
            <person name="Li L."/>
        </authorList>
    </citation>
    <scope>NUCLEOTIDE SEQUENCE [LARGE SCALE GENOMIC DNA]</scope>
    <source>
        <strain evidence="1 2">CCTCC AA 208026</strain>
    </source>
</reference>
<comment type="caution">
    <text evidence="1">The sequence shown here is derived from an EMBL/GenBank/DDBJ whole genome shotgun (WGS) entry which is preliminary data.</text>
</comment>
<accession>A0A367EMW7</accession>